<dbReference type="GO" id="GO:0005886">
    <property type="term" value="C:plasma membrane"/>
    <property type="evidence" value="ECO:0007669"/>
    <property type="project" value="UniProtKB-SubCell"/>
</dbReference>
<evidence type="ECO:0000313" key="8">
    <source>
        <dbReference type="Proteomes" id="UP000320244"/>
    </source>
</evidence>
<reference evidence="7 8" key="1">
    <citation type="submission" date="2019-05" db="EMBL/GenBank/DDBJ databases">
        <authorList>
            <person name="Lee S.D."/>
        </authorList>
    </citation>
    <scope>NUCLEOTIDE SEQUENCE [LARGE SCALE GENOMIC DNA]</scope>
    <source>
        <strain evidence="7 8">C5-26</strain>
    </source>
</reference>
<comment type="caution">
    <text evidence="7">The sequence shown here is derived from an EMBL/GenBank/DDBJ whole genome shotgun (WGS) entry which is preliminary data.</text>
</comment>
<dbReference type="PROSITE" id="PS50850">
    <property type="entry name" value="MFS"/>
    <property type="match status" value="1"/>
</dbReference>
<feature type="transmembrane region" description="Helical" evidence="5">
    <location>
        <begin position="90"/>
        <end position="113"/>
    </location>
</feature>
<feature type="transmembrane region" description="Helical" evidence="5">
    <location>
        <begin position="315"/>
        <end position="335"/>
    </location>
</feature>
<comment type="subcellular location">
    <subcellularLocation>
        <location evidence="1">Cell membrane</location>
        <topology evidence="1">Multi-pass membrane protein</topology>
    </subcellularLocation>
</comment>
<dbReference type="RefSeq" id="WP_146314930.1">
    <property type="nucleotide sequence ID" value="NZ_VCQV01000002.1"/>
</dbReference>
<proteinExistence type="predicted"/>
<feature type="transmembrane region" description="Helical" evidence="5">
    <location>
        <begin position="230"/>
        <end position="252"/>
    </location>
</feature>
<name>A0A563E7N6_9MICO</name>
<dbReference type="InterPro" id="IPR036259">
    <property type="entry name" value="MFS_trans_sf"/>
</dbReference>
<evidence type="ECO:0000313" key="7">
    <source>
        <dbReference type="EMBL" id="TWP38527.1"/>
    </source>
</evidence>
<feature type="transmembrane region" description="Helical" evidence="5">
    <location>
        <begin position="258"/>
        <end position="280"/>
    </location>
</feature>
<dbReference type="PANTHER" id="PTHR23537">
    <property type="match status" value="1"/>
</dbReference>
<feature type="transmembrane region" description="Helical" evidence="5">
    <location>
        <begin position="381"/>
        <end position="399"/>
    </location>
</feature>
<evidence type="ECO:0000256" key="5">
    <source>
        <dbReference type="SAM" id="Phobius"/>
    </source>
</evidence>
<feature type="transmembrane region" description="Helical" evidence="5">
    <location>
        <begin position="347"/>
        <end position="369"/>
    </location>
</feature>
<keyword evidence="4 5" id="KW-0472">Membrane</keyword>
<evidence type="ECO:0000259" key="6">
    <source>
        <dbReference type="PROSITE" id="PS50850"/>
    </source>
</evidence>
<keyword evidence="2 5" id="KW-0812">Transmembrane</keyword>
<dbReference type="OrthoDB" id="9773957at2"/>
<feature type="transmembrane region" description="Helical" evidence="5">
    <location>
        <begin position="292"/>
        <end position="309"/>
    </location>
</feature>
<organism evidence="7 8">
    <name type="scientific">Leekyejoonella antrihumi</name>
    <dbReference type="NCBI Taxonomy" id="1660198"/>
    <lineage>
        <taxon>Bacteria</taxon>
        <taxon>Bacillati</taxon>
        <taxon>Actinomycetota</taxon>
        <taxon>Actinomycetes</taxon>
        <taxon>Micrococcales</taxon>
        <taxon>Dermacoccaceae</taxon>
        <taxon>Leekyejoonella</taxon>
    </lineage>
</organism>
<evidence type="ECO:0000256" key="4">
    <source>
        <dbReference type="ARBA" id="ARBA00023136"/>
    </source>
</evidence>
<dbReference type="PANTHER" id="PTHR23537:SF1">
    <property type="entry name" value="SUGAR TRANSPORTER"/>
    <property type="match status" value="1"/>
</dbReference>
<keyword evidence="3 5" id="KW-1133">Transmembrane helix</keyword>
<accession>A0A563E7N6</accession>
<dbReference type="InterPro" id="IPR010645">
    <property type="entry name" value="MFS_4"/>
</dbReference>
<feature type="transmembrane region" description="Helical" evidence="5">
    <location>
        <begin position="20"/>
        <end position="42"/>
    </location>
</feature>
<dbReference type="GO" id="GO:0022857">
    <property type="term" value="F:transmembrane transporter activity"/>
    <property type="evidence" value="ECO:0007669"/>
    <property type="project" value="InterPro"/>
</dbReference>
<dbReference type="Gene3D" id="1.20.1250.20">
    <property type="entry name" value="MFS general substrate transporter like domains"/>
    <property type="match status" value="2"/>
</dbReference>
<dbReference type="Proteomes" id="UP000320244">
    <property type="component" value="Unassembled WGS sequence"/>
</dbReference>
<dbReference type="SUPFAM" id="SSF103473">
    <property type="entry name" value="MFS general substrate transporter"/>
    <property type="match status" value="1"/>
</dbReference>
<dbReference type="Pfam" id="PF06779">
    <property type="entry name" value="MFS_4"/>
    <property type="match status" value="1"/>
</dbReference>
<protein>
    <submittedName>
        <fullName evidence="7">YbfB/YjiJ family MFS transporter</fullName>
    </submittedName>
</protein>
<feature type="transmembrane region" description="Helical" evidence="5">
    <location>
        <begin position="62"/>
        <end position="83"/>
    </location>
</feature>
<evidence type="ECO:0000256" key="1">
    <source>
        <dbReference type="ARBA" id="ARBA00004651"/>
    </source>
</evidence>
<feature type="transmembrane region" description="Helical" evidence="5">
    <location>
        <begin position="119"/>
        <end position="140"/>
    </location>
</feature>
<feature type="transmembrane region" description="Helical" evidence="5">
    <location>
        <begin position="152"/>
        <end position="175"/>
    </location>
</feature>
<feature type="domain" description="Major facilitator superfamily (MFS) profile" evidence="6">
    <location>
        <begin position="19"/>
        <end position="405"/>
    </location>
</feature>
<dbReference type="AlphaFoldDB" id="A0A563E7N6"/>
<keyword evidence="8" id="KW-1185">Reference proteome</keyword>
<gene>
    <name evidence="7" type="ORF">FGL98_01660</name>
</gene>
<sequence length="405" mass="40201">MDVMWSPRAASGSGSAPSRVVLVAAGLTLGPVVVLGLARFAYTLLLPPMRADLGWSFAQAGAMNTANSIGYLLGALVAGPLIARSGSRRPFVIALVVTALSVPVSAVTSQFALLLALRAIAGVGGSVVFIAGAALLAALVSDLTARRSATLIGLYAAGGPGVGIVISALGVPPVLGLGAGAGWRWGWLVLGIASVAALAGALPAAYAVHEPQAGPRRRTLDWPVARLGPALLAYGLFGAGYIAYMTFIVAFIKGEGFGSVRITAFWAVLGAMAVLAGLAWGPALDRYPGGRGLAAALALTTIGSLLPLVGGGNLAAFGSAVIFGAAFLAVPTAVINLARVLLEPVQVGAAVAVLTVAFGIGQSIGPVLAGALSDGPGGVRVGLLLSSGLLAIGTLVGLAQRDRRA</sequence>
<evidence type="ECO:0000256" key="2">
    <source>
        <dbReference type="ARBA" id="ARBA00022692"/>
    </source>
</evidence>
<dbReference type="EMBL" id="VCQV01000002">
    <property type="protein sequence ID" value="TWP38527.1"/>
    <property type="molecule type" value="Genomic_DNA"/>
</dbReference>
<feature type="transmembrane region" description="Helical" evidence="5">
    <location>
        <begin position="187"/>
        <end position="209"/>
    </location>
</feature>
<evidence type="ECO:0000256" key="3">
    <source>
        <dbReference type="ARBA" id="ARBA00022989"/>
    </source>
</evidence>
<dbReference type="InterPro" id="IPR020846">
    <property type="entry name" value="MFS_dom"/>
</dbReference>
<reference evidence="7 8" key="2">
    <citation type="submission" date="2019-08" db="EMBL/GenBank/DDBJ databases">
        <title>Jejuicoccus antrihumi gen. nov., sp. nov., a new member of the family Dermacoccaceae isolated from a cave.</title>
        <authorList>
            <person name="Schumann P."/>
            <person name="Kim I.S."/>
        </authorList>
    </citation>
    <scope>NUCLEOTIDE SEQUENCE [LARGE SCALE GENOMIC DNA]</scope>
    <source>
        <strain evidence="7 8">C5-26</strain>
    </source>
</reference>